<dbReference type="GO" id="GO:0015562">
    <property type="term" value="F:efflux transmembrane transporter activity"/>
    <property type="evidence" value="ECO:0007669"/>
    <property type="project" value="TreeGrafter"/>
</dbReference>
<gene>
    <name evidence="5" type="ORF">OB69_01725</name>
</gene>
<evidence type="ECO:0000313" key="5">
    <source>
        <dbReference type="EMBL" id="KOF04268.1"/>
    </source>
</evidence>
<dbReference type="GO" id="GO:1990281">
    <property type="term" value="C:efflux pump complex"/>
    <property type="evidence" value="ECO:0007669"/>
    <property type="project" value="TreeGrafter"/>
</dbReference>
<evidence type="ECO:0000259" key="4">
    <source>
        <dbReference type="Pfam" id="PF25973"/>
    </source>
</evidence>
<dbReference type="NCBIfam" id="TIGR01730">
    <property type="entry name" value="RND_mfp"/>
    <property type="match status" value="1"/>
</dbReference>
<comment type="similarity">
    <text evidence="1">Belongs to the membrane fusion protein (MFP) (TC 8.A.1) family.</text>
</comment>
<organism evidence="5 6">
    <name type="scientific">Roseivirga seohaensis subsp. aquiponti</name>
    <dbReference type="NCBI Taxonomy" id="1566026"/>
    <lineage>
        <taxon>Bacteria</taxon>
        <taxon>Pseudomonadati</taxon>
        <taxon>Bacteroidota</taxon>
        <taxon>Cytophagia</taxon>
        <taxon>Cytophagales</taxon>
        <taxon>Roseivirgaceae</taxon>
        <taxon>Roseivirga</taxon>
    </lineage>
</organism>
<evidence type="ECO:0000259" key="3">
    <source>
        <dbReference type="Pfam" id="PF25954"/>
    </source>
</evidence>
<dbReference type="OrthoDB" id="9806939at2"/>
<evidence type="ECO:0000256" key="2">
    <source>
        <dbReference type="SAM" id="Coils"/>
    </source>
</evidence>
<proteinExistence type="inferred from homology"/>
<dbReference type="RefSeq" id="WP_053221971.1">
    <property type="nucleotide sequence ID" value="NZ_JSVA01000003.1"/>
</dbReference>
<dbReference type="Proteomes" id="UP000036908">
    <property type="component" value="Unassembled WGS sequence"/>
</dbReference>
<dbReference type="Gene3D" id="2.40.420.20">
    <property type="match status" value="1"/>
</dbReference>
<dbReference type="Pfam" id="PF25973">
    <property type="entry name" value="BSH_CzcB"/>
    <property type="match status" value="1"/>
</dbReference>
<dbReference type="AlphaFoldDB" id="A0A0L8AP68"/>
<protein>
    <submittedName>
        <fullName evidence="5">RND transporter</fullName>
    </submittedName>
</protein>
<dbReference type="PANTHER" id="PTHR30469:SF15">
    <property type="entry name" value="HLYD FAMILY OF SECRETION PROTEINS"/>
    <property type="match status" value="1"/>
</dbReference>
<dbReference type="Gene3D" id="2.40.50.100">
    <property type="match status" value="2"/>
</dbReference>
<dbReference type="PROSITE" id="PS51257">
    <property type="entry name" value="PROKAR_LIPOPROTEIN"/>
    <property type="match status" value="1"/>
</dbReference>
<dbReference type="EMBL" id="JSVA01000003">
    <property type="protein sequence ID" value="KOF04268.1"/>
    <property type="molecule type" value="Genomic_DNA"/>
</dbReference>
<feature type="coiled-coil region" evidence="2">
    <location>
        <begin position="100"/>
        <end position="165"/>
    </location>
</feature>
<feature type="domain" description="CusB-like beta-barrel" evidence="3">
    <location>
        <begin position="207"/>
        <end position="280"/>
    </location>
</feature>
<dbReference type="PANTHER" id="PTHR30469">
    <property type="entry name" value="MULTIDRUG RESISTANCE PROTEIN MDTA"/>
    <property type="match status" value="1"/>
</dbReference>
<feature type="domain" description="CzcB-like barrel-sandwich hybrid" evidence="4">
    <location>
        <begin position="61"/>
        <end position="187"/>
    </location>
</feature>
<dbReference type="PATRIC" id="fig|1566026.4.peg.2043"/>
<dbReference type="InterPro" id="IPR058647">
    <property type="entry name" value="BSH_CzcB-like"/>
</dbReference>
<keyword evidence="6" id="KW-1185">Reference proteome</keyword>
<dbReference type="InterPro" id="IPR058792">
    <property type="entry name" value="Beta-barrel_RND_2"/>
</dbReference>
<name>A0A0L8AP68_9BACT</name>
<dbReference type="SUPFAM" id="SSF111369">
    <property type="entry name" value="HlyD-like secretion proteins"/>
    <property type="match status" value="1"/>
</dbReference>
<reference evidence="6" key="1">
    <citation type="submission" date="2014-11" db="EMBL/GenBank/DDBJ databases">
        <title>Genome sequencing of Roseivirga sp. D-25.</title>
        <authorList>
            <person name="Selvaratnam C."/>
            <person name="Thevarajoo S."/>
            <person name="Goh K.M."/>
            <person name="Eee R."/>
            <person name="Chan K.-G."/>
            <person name="Chong C.S."/>
        </authorList>
    </citation>
    <scope>NUCLEOTIDE SEQUENCE [LARGE SCALE GENOMIC DNA]</scope>
    <source>
        <strain evidence="6">D-25</strain>
    </source>
</reference>
<comment type="caution">
    <text evidence="5">The sequence shown here is derived from an EMBL/GenBank/DDBJ whole genome shotgun (WGS) entry which is preliminary data.</text>
</comment>
<accession>A0A0L8AP68</accession>
<dbReference type="Pfam" id="PF25954">
    <property type="entry name" value="Beta-barrel_RND_2"/>
    <property type="match status" value="1"/>
</dbReference>
<dbReference type="Gene3D" id="2.40.30.170">
    <property type="match status" value="1"/>
</dbReference>
<evidence type="ECO:0000256" key="1">
    <source>
        <dbReference type="ARBA" id="ARBA00009477"/>
    </source>
</evidence>
<keyword evidence="2" id="KW-0175">Coiled coil</keyword>
<evidence type="ECO:0000313" key="6">
    <source>
        <dbReference type="Proteomes" id="UP000036908"/>
    </source>
</evidence>
<dbReference type="InterPro" id="IPR006143">
    <property type="entry name" value="RND_pump_MFP"/>
</dbReference>
<sequence>MKTYQYILLSFAAILTVGCGTTEQKEITELPSVPVKVAQVNASESAGYIAASGKIEAGQNANLSTRMMGNVTKVHVKVGDKVSKGQTLINISNADLIAQKAQVEASIIQAKSDLKNAETDFQRFKSLFEKGSASQKELDDMTTRFEVAKANVEAAEQMKKGVEAQFAYSNIKAPFSGVVVNSFIKEGMMANPGMPLIALEDAKNYQVVASISESDISNITEDTKAMVYVKSIEKEFEGNIIELSPSAQNTGGQYLVKIAIKATDPALRSGMFVNVKFATNSTETETSQIMIPTSALIQKGQLTGVYVVTDDKIAILRWLRLGRTYNEKVEVISGLGENEHFILSHEGKLYNGAKVTF</sequence>